<accession>A0A2H6LKR1</accession>
<evidence type="ECO:0000256" key="3">
    <source>
        <dbReference type="SAM" id="MobiDB-lite"/>
    </source>
</evidence>
<dbReference type="PANTHER" id="PTHR23080:SF144">
    <property type="entry name" value="SPINDLE AND KINETOCHORE ASSOCIATED COMPLEX SUBUNIT 3"/>
    <property type="match status" value="1"/>
</dbReference>
<evidence type="ECO:0000313" key="6">
    <source>
        <dbReference type="EMBL" id="GBE93811.1"/>
    </source>
</evidence>
<dbReference type="GO" id="GO:0046872">
    <property type="term" value="F:metal ion binding"/>
    <property type="evidence" value="ECO:0007669"/>
    <property type="project" value="UniProtKB-KW"/>
</dbReference>
<dbReference type="Proteomes" id="UP000236527">
    <property type="component" value="Unassembled WGS sequence"/>
</dbReference>
<proteinExistence type="predicted"/>
<evidence type="ECO:0000259" key="4">
    <source>
        <dbReference type="Pfam" id="PF13359"/>
    </source>
</evidence>
<dbReference type="EMBL" id="BDGE01000060">
    <property type="protein sequence ID" value="GBE93811.1"/>
    <property type="molecule type" value="Genomic_DNA"/>
</dbReference>
<evidence type="ECO:0000256" key="2">
    <source>
        <dbReference type="ARBA" id="ARBA00022723"/>
    </source>
</evidence>
<organism evidence="6 7">
    <name type="scientific">Nostoc cycadae WK-1</name>
    <dbReference type="NCBI Taxonomy" id="1861711"/>
    <lineage>
        <taxon>Bacteria</taxon>
        <taxon>Bacillati</taxon>
        <taxon>Cyanobacteriota</taxon>
        <taxon>Cyanophyceae</taxon>
        <taxon>Nostocales</taxon>
        <taxon>Nostocaceae</taxon>
        <taxon>Nostoc</taxon>
    </lineage>
</organism>
<dbReference type="RefSeq" id="WP_103125743.1">
    <property type="nucleotide sequence ID" value="NZ_DF978432.1"/>
</dbReference>
<dbReference type="InterPro" id="IPR027805">
    <property type="entry name" value="Transposase_HTH_dom"/>
</dbReference>
<evidence type="ECO:0000259" key="5">
    <source>
        <dbReference type="Pfam" id="PF13613"/>
    </source>
</evidence>
<protein>
    <submittedName>
        <fullName evidence="6">Transposase</fullName>
    </submittedName>
</protein>
<reference evidence="7" key="1">
    <citation type="journal article" date="2018" name="Genome Announc.">
        <title>Draft Genome Sequence of the Nitrogen-Fixing and Hormogonia-Inducing Cyanobacterium Nostoc cycadae Strain WK-1, Isolated from the Coralloid Roots of Cycas revoluta.</title>
        <authorList>
            <person name="Kanesaki Y."/>
            <person name="Hirose M."/>
            <person name="Hirose Y."/>
            <person name="Fujisawa T."/>
            <person name="Nakamura Y."/>
            <person name="Watanabe S."/>
            <person name="Matsunaga S."/>
            <person name="Uchida H."/>
            <person name="Murakami A."/>
        </authorList>
    </citation>
    <scope>NUCLEOTIDE SEQUENCE [LARGE SCALE GENOMIC DNA]</scope>
    <source>
        <strain evidence="7">WK-1</strain>
    </source>
</reference>
<evidence type="ECO:0000313" key="7">
    <source>
        <dbReference type="Proteomes" id="UP000236527"/>
    </source>
</evidence>
<sequence>MVFDYIEKYPHRTKQILGISYEQLQSLLNCAIKSHQEIKTKLQSQKIRINAAGGGRKEILLIPEQVCLCLFYLRQMPTFQVLGMLFGVSKTEANDTFHYWISILRDILPASLLEQVSNNESDLLFVQEILTNFRLLVDSLEQPIYRDSDSKEQQKYFSGKKRQHTLKSLMFGMPEGKDIVEVEVGVPGPTADIKLFRQSQPKFDKYQPFSGDKGFQGGENITTPHKRKPKRELSQQQKDENKALSSNRIFIEHLIRLLKIFRIASQRFRLKFDTYEQIILTVCGLVRLRIGSLVLPG</sequence>
<feature type="compositionally biased region" description="Basic and acidic residues" evidence="3">
    <location>
        <begin position="231"/>
        <end position="240"/>
    </location>
</feature>
<feature type="domain" description="DDE Tnp4" evidence="4">
    <location>
        <begin position="137"/>
        <end position="286"/>
    </location>
</feature>
<feature type="domain" description="Transposase Helix-turn-helix" evidence="5">
    <location>
        <begin position="62"/>
        <end position="109"/>
    </location>
</feature>
<dbReference type="Pfam" id="PF13613">
    <property type="entry name" value="HTH_Tnp_4"/>
    <property type="match status" value="1"/>
</dbReference>
<dbReference type="AlphaFoldDB" id="A0A2H6LKR1"/>
<comment type="caution">
    <text evidence="6">The sequence shown here is derived from an EMBL/GenBank/DDBJ whole genome shotgun (WGS) entry which is preliminary data.</text>
</comment>
<gene>
    <name evidence="6" type="ORF">NCWK1_3576</name>
</gene>
<dbReference type="InterPro" id="IPR027806">
    <property type="entry name" value="HARBI1_dom"/>
</dbReference>
<name>A0A2H6LKR1_9NOSO</name>
<comment type="cofactor">
    <cofactor evidence="1">
        <name>a divalent metal cation</name>
        <dbReference type="ChEBI" id="CHEBI:60240"/>
    </cofactor>
</comment>
<keyword evidence="2" id="KW-0479">Metal-binding</keyword>
<evidence type="ECO:0000256" key="1">
    <source>
        <dbReference type="ARBA" id="ARBA00001968"/>
    </source>
</evidence>
<feature type="region of interest" description="Disordered" evidence="3">
    <location>
        <begin position="208"/>
        <end position="240"/>
    </location>
</feature>
<dbReference type="PANTHER" id="PTHR23080">
    <property type="entry name" value="THAP DOMAIN PROTEIN"/>
    <property type="match status" value="1"/>
</dbReference>
<keyword evidence="7" id="KW-1185">Reference proteome</keyword>
<dbReference type="Pfam" id="PF13359">
    <property type="entry name" value="DDE_Tnp_4"/>
    <property type="match status" value="1"/>
</dbReference>